<gene>
    <name evidence="2" type="ORF">BCF44_118224</name>
</gene>
<dbReference type="EMBL" id="QUNO01000018">
    <property type="protein sequence ID" value="REH35363.1"/>
    <property type="molecule type" value="Genomic_DNA"/>
</dbReference>
<evidence type="ECO:0000313" key="3">
    <source>
        <dbReference type="Proteomes" id="UP000256269"/>
    </source>
</evidence>
<dbReference type="NCBIfam" id="TIGR02246">
    <property type="entry name" value="SgcJ/EcaC family oxidoreductase"/>
    <property type="match status" value="1"/>
</dbReference>
<sequence>MSNEITRLWDRMADGWAAGSGEQFAAVFSQDTEFVNVRGEEQRGRDTVAAGHRALFETHYRGSTLTADVRSIRFITEHAAVVHVASTVHTADGEAIGTHAQAVVERRDGEWLISAFHNMIPAN</sequence>
<dbReference type="Gene3D" id="3.10.450.50">
    <property type="match status" value="1"/>
</dbReference>
<dbReference type="InterPro" id="IPR027843">
    <property type="entry name" value="DUF4440"/>
</dbReference>
<proteinExistence type="predicted"/>
<accession>A0A3E0H1D2</accession>
<dbReference type="OrthoDB" id="582247at2"/>
<dbReference type="InterPro" id="IPR011944">
    <property type="entry name" value="Steroid_delta5-4_isomerase"/>
</dbReference>
<evidence type="ECO:0000259" key="1">
    <source>
        <dbReference type="Pfam" id="PF14534"/>
    </source>
</evidence>
<protein>
    <submittedName>
        <fullName evidence="2">Uncharacterized protein (TIGR02246 family)</fullName>
    </submittedName>
</protein>
<reference evidence="2 3" key="1">
    <citation type="submission" date="2018-08" db="EMBL/GenBank/DDBJ databases">
        <title>Genomic Encyclopedia of Archaeal and Bacterial Type Strains, Phase II (KMG-II): from individual species to whole genera.</title>
        <authorList>
            <person name="Goeker M."/>
        </authorList>
    </citation>
    <scope>NUCLEOTIDE SEQUENCE [LARGE SCALE GENOMIC DNA]</scope>
    <source>
        <strain evidence="2 3">DSM 45791</strain>
    </source>
</reference>
<name>A0A3E0H1D2_9PSEU</name>
<dbReference type="InterPro" id="IPR032710">
    <property type="entry name" value="NTF2-like_dom_sf"/>
</dbReference>
<keyword evidence="3" id="KW-1185">Reference proteome</keyword>
<comment type="caution">
    <text evidence="2">The sequence shown here is derived from an EMBL/GenBank/DDBJ whole genome shotgun (WGS) entry which is preliminary data.</text>
</comment>
<dbReference type="Proteomes" id="UP000256269">
    <property type="component" value="Unassembled WGS sequence"/>
</dbReference>
<feature type="domain" description="DUF4440" evidence="1">
    <location>
        <begin position="5"/>
        <end position="113"/>
    </location>
</feature>
<evidence type="ECO:0000313" key="2">
    <source>
        <dbReference type="EMBL" id="REH35363.1"/>
    </source>
</evidence>
<dbReference type="Pfam" id="PF14534">
    <property type="entry name" value="DUF4440"/>
    <property type="match status" value="1"/>
</dbReference>
<dbReference type="SUPFAM" id="SSF54427">
    <property type="entry name" value="NTF2-like"/>
    <property type="match status" value="1"/>
</dbReference>
<organism evidence="2 3">
    <name type="scientific">Kutzneria buriramensis</name>
    <dbReference type="NCBI Taxonomy" id="1045776"/>
    <lineage>
        <taxon>Bacteria</taxon>
        <taxon>Bacillati</taxon>
        <taxon>Actinomycetota</taxon>
        <taxon>Actinomycetes</taxon>
        <taxon>Pseudonocardiales</taxon>
        <taxon>Pseudonocardiaceae</taxon>
        <taxon>Kutzneria</taxon>
    </lineage>
</organism>
<dbReference type="AlphaFoldDB" id="A0A3E0H1D2"/>
<dbReference type="RefSeq" id="WP_116180111.1">
    <property type="nucleotide sequence ID" value="NZ_CP144375.1"/>
</dbReference>